<evidence type="ECO:0000313" key="9">
    <source>
        <dbReference type="EMBL" id="CAK67261.1"/>
    </source>
</evidence>
<organism evidence="9 10">
    <name type="scientific">Paramecium tetraurelia</name>
    <dbReference type="NCBI Taxonomy" id="5888"/>
    <lineage>
        <taxon>Eukaryota</taxon>
        <taxon>Sar</taxon>
        <taxon>Alveolata</taxon>
        <taxon>Ciliophora</taxon>
        <taxon>Intramacronucleata</taxon>
        <taxon>Oligohymenophorea</taxon>
        <taxon>Peniculida</taxon>
        <taxon>Parameciidae</taxon>
        <taxon>Paramecium</taxon>
    </lineage>
</organism>
<dbReference type="InterPro" id="IPR000742">
    <property type="entry name" value="EGF"/>
</dbReference>
<dbReference type="PANTHER" id="PTHR14155:SF627">
    <property type="entry name" value="OS06G0192800 PROTEIN"/>
    <property type="match status" value="1"/>
</dbReference>
<dbReference type="HOGENOM" id="CLU_511412_0_0_1"/>
<dbReference type="SMART" id="SM00184">
    <property type="entry name" value="RING"/>
    <property type="match status" value="1"/>
</dbReference>
<dbReference type="EMBL" id="CT868052">
    <property type="protein sequence ID" value="CAK67261.1"/>
    <property type="molecule type" value="Genomic_DNA"/>
</dbReference>
<keyword evidence="2 5" id="KW-0863">Zinc-finger</keyword>
<dbReference type="PROSITE" id="PS01186">
    <property type="entry name" value="EGF_2"/>
    <property type="match status" value="1"/>
</dbReference>
<evidence type="ECO:0000256" key="6">
    <source>
        <dbReference type="SAM" id="Phobius"/>
    </source>
</evidence>
<dbReference type="PANTHER" id="PTHR14155">
    <property type="entry name" value="RING FINGER DOMAIN-CONTAINING"/>
    <property type="match status" value="1"/>
</dbReference>
<reference evidence="9 10" key="1">
    <citation type="journal article" date="2006" name="Nature">
        <title>Global trends of whole-genome duplications revealed by the ciliate Paramecium tetraurelia.</title>
        <authorList>
            <consortium name="Genoscope"/>
            <person name="Aury J.-M."/>
            <person name="Jaillon O."/>
            <person name="Duret L."/>
            <person name="Noel B."/>
            <person name="Jubin C."/>
            <person name="Porcel B.M."/>
            <person name="Segurens B."/>
            <person name="Daubin V."/>
            <person name="Anthouard V."/>
            <person name="Aiach N."/>
            <person name="Arnaiz O."/>
            <person name="Billaut A."/>
            <person name="Beisson J."/>
            <person name="Blanc I."/>
            <person name="Bouhouche K."/>
            <person name="Camara F."/>
            <person name="Duharcourt S."/>
            <person name="Guigo R."/>
            <person name="Gogendeau D."/>
            <person name="Katinka M."/>
            <person name="Keller A.-M."/>
            <person name="Kissmehl R."/>
            <person name="Klotz C."/>
            <person name="Koll F."/>
            <person name="Le Moue A."/>
            <person name="Lepere C."/>
            <person name="Malinsky S."/>
            <person name="Nowacki M."/>
            <person name="Nowak J.K."/>
            <person name="Plattner H."/>
            <person name="Poulain J."/>
            <person name="Ruiz F."/>
            <person name="Serrano V."/>
            <person name="Zagulski M."/>
            <person name="Dessen P."/>
            <person name="Betermier M."/>
            <person name="Weissenbach J."/>
            <person name="Scarpelli C."/>
            <person name="Schachter V."/>
            <person name="Sperling L."/>
            <person name="Meyer E."/>
            <person name="Cohen J."/>
            <person name="Wincker P."/>
        </authorList>
    </citation>
    <scope>NUCLEOTIDE SEQUENCE [LARGE SCALE GENOMIC DNA]</scope>
    <source>
        <strain evidence="9 10">Stock d4-2</strain>
    </source>
</reference>
<dbReference type="GO" id="GO:0006511">
    <property type="term" value="P:ubiquitin-dependent protein catabolic process"/>
    <property type="evidence" value="ECO:0000318"/>
    <property type="project" value="GO_Central"/>
</dbReference>
<dbReference type="PROSITE" id="PS50089">
    <property type="entry name" value="ZF_RING_2"/>
    <property type="match status" value="1"/>
</dbReference>
<dbReference type="GO" id="GO:0008270">
    <property type="term" value="F:zinc ion binding"/>
    <property type="evidence" value="ECO:0007669"/>
    <property type="project" value="UniProtKB-KW"/>
</dbReference>
<dbReference type="InterPro" id="IPR001841">
    <property type="entry name" value="Znf_RING"/>
</dbReference>
<comment type="caution">
    <text evidence="4">Lacks conserved residue(s) required for the propagation of feature annotation.</text>
</comment>
<proteinExistence type="predicted"/>
<keyword evidence="3" id="KW-0862">Zinc</keyword>
<evidence type="ECO:0000259" key="7">
    <source>
        <dbReference type="PROSITE" id="PS50026"/>
    </source>
</evidence>
<feature type="transmembrane region" description="Helical" evidence="6">
    <location>
        <begin position="328"/>
        <end position="352"/>
    </location>
</feature>
<feature type="disulfide bond" evidence="4">
    <location>
        <begin position="180"/>
        <end position="189"/>
    </location>
</feature>
<dbReference type="OrthoDB" id="296667at2759"/>
<keyword evidence="4" id="KW-0245">EGF-like domain</keyword>
<evidence type="ECO:0000256" key="3">
    <source>
        <dbReference type="ARBA" id="ARBA00022833"/>
    </source>
</evidence>
<dbReference type="Proteomes" id="UP000000600">
    <property type="component" value="Unassembled WGS sequence"/>
</dbReference>
<keyword evidence="4" id="KW-1015">Disulfide bond</keyword>
<dbReference type="InParanoid" id="A0C8Z4"/>
<dbReference type="FunFam" id="3.30.40.10:FF:001281">
    <property type="entry name" value="Uncharacterized protein"/>
    <property type="match status" value="1"/>
</dbReference>
<name>A0C8Z4_PARTE</name>
<dbReference type="Pfam" id="PF13639">
    <property type="entry name" value="zf-RING_2"/>
    <property type="match status" value="1"/>
</dbReference>
<dbReference type="Gene3D" id="3.30.40.10">
    <property type="entry name" value="Zinc/RING finger domain, C3HC4 (zinc finger)"/>
    <property type="match status" value="1"/>
</dbReference>
<dbReference type="KEGG" id="ptm:GSPATT00006567001"/>
<dbReference type="AlphaFoldDB" id="A0C8Z4"/>
<dbReference type="GeneID" id="5020449"/>
<dbReference type="OMA" id="NDENEWA"/>
<keyword evidence="6" id="KW-0812">Transmembrane</keyword>
<accession>A0C8Z4</accession>
<evidence type="ECO:0000256" key="5">
    <source>
        <dbReference type="PROSITE-ProRule" id="PRU00175"/>
    </source>
</evidence>
<protein>
    <recommendedName>
        <fullName evidence="11">RING-type domain-containing protein</fullName>
    </recommendedName>
</protein>
<feature type="domain" description="EGF-like" evidence="7">
    <location>
        <begin position="156"/>
        <end position="190"/>
    </location>
</feature>
<dbReference type="SUPFAM" id="SSF57850">
    <property type="entry name" value="RING/U-box"/>
    <property type="match status" value="1"/>
</dbReference>
<feature type="disulfide bond" evidence="4">
    <location>
        <begin position="160"/>
        <end position="170"/>
    </location>
</feature>
<keyword evidence="6" id="KW-1133">Transmembrane helix</keyword>
<dbReference type="InterPro" id="IPR053238">
    <property type="entry name" value="RING-H2_zinc_finger"/>
</dbReference>
<dbReference type="GO" id="GO:0061630">
    <property type="term" value="F:ubiquitin protein ligase activity"/>
    <property type="evidence" value="ECO:0000318"/>
    <property type="project" value="GO_Central"/>
</dbReference>
<keyword evidence="1" id="KW-0479">Metal-binding</keyword>
<evidence type="ECO:0000256" key="1">
    <source>
        <dbReference type="ARBA" id="ARBA00022723"/>
    </source>
</evidence>
<dbReference type="eggNOG" id="KOG0800">
    <property type="taxonomic scope" value="Eukaryota"/>
</dbReference>
<sequence>MIFVLLLLISQTNALYSKKTYRTRGFNAIDIDLEKYDDLKQGSTTINIILENNSLSTVPFLAYCNTKNQQIIKSIVSSPDVIKKQIDSNKKLCVFDNNALLYSQRVQQIVLSDQINDENEWAYNKFSIYKLNEKQISIYIYSSDDSQYTIIIKGSQKGECYNQCNNQGLCMSNQILFCQCNEGYVDSTCQLLSSVISAPMQFKFELKEKSFKNILTIPLKSNPASLEIEVSADASIKTYIGCQHDKDFIPFSESNSFQQSEISTGTIKYSQDDIQYCLDNTNKIEQTLGFRMENFVILLLVNDQAYKTNVKLKLYINTNQDDTSGLEIYYILAGALGALIIALLIIICVIYFQRKTRRINNGTQNNLNLRSFSVKGNTNRSLRQDYIPVELYEQIIQEYPGLVEISDCQICLVEFQKQDLVKLTYCLHLFHSTCIDEWRKRNHTCPFCREDLNKQKRIQQKQEDQIYQLGVISGDAMQIDEQKLAEFQRREQRLKHLQCNFYFILIETSSPDSANAMQQNGNTPSPFLKGDLITQQLCVQSGN</sequence>
<dbReference type="PROSITE" id="PS50026">
    <property type="entry name" value="EGF_3"/>
    <property type="match status" value="1"/>
</dbReference>
<evidence type="ECO:0008006" key="11">
    <source>
        <dbReference type="Google" id="ProtNLM"/>
    </source>
</evidence>
<feature type="domain" description="RING-type" evidence="8">
    <location>
        <begin position="408"/>
        <end position="449"/>
    </location>
</feature>
<keyword evidence="6" id="KW-0472">Membrane</keyword>
<evidence type="ECO:0000259" key="8">
    <source>
        <dbReference type="PROSITE" id="PS50089"/>
    </source>
</evidence>
<dbReference type="RefSeq" id="XP_001434658.1">
    <property type="nucleotide sequence ID" value="XM_001434621.1"/>
</dbReference>
<evidence type="ECO:0000313" key="10">
    <source>
        <dbReference type="Proteomes" id="UP000000600"/>
    </source>
</evidence>
<gene>
    <name evidence="9" type="ORF">GSPATT00006567001</name>
</gene>
<keyword evidence="10" id="KW-1185">Reference proteome</keyword>
<dbReference type="InterPro" id="IPR013083">
    <property type="entry name" value="Znf_RING/FYVE/PHD"/>
</dbReference>
<evidence type="ECO:0000256" key="4">
    <source>
        <dbReference type="PROSITE-ProRule" id="PRU00076"/>
    </source>
</evidence>
<dbReference type="STRING" id="5888.A0C8Z4"/>
<evidence type="ECO:0000256" key="2">
    <source>
        <dbReference type="ARBA" id="ARBA00022771"/>
    </source>
</evidence>